<feature type="region of interest" description="Disordered" evidence="1">
    <location>
        <begin position="476"/>
        <end position="526"/>
    </location>
</feature>
<dbReference type="EMBL" id="BSTG01000002">
    <property type="protein sequence ID" value="GLY57431.1"/>
    <property type="molecule type" value="Genomic_DNA"/>
</dbReference>
<sequence>MLPSRLLPQSTTRSGRRRTAAAAVVALAGAALVLPASGAVAADAPVNPFDLAGGFSVYAREDAHLGNHETEGSVAVGGELSVRADGGMYAILHQAAGTADYTIPTVDGDPTRLLVGGYAPTSGTVQITNGGAPADRGAALQGYLKVVGDDPAFGTYQRADWVRYRTSLDDSPAVDATNQKWPDGAATVATERGSVAAYVETGATGAAEVRRCLADLVPSGAAHVLSVTEDVGDRVVLSALEAGRPNVVDYAAIADAYTVQFADGVLPSADAPLIVSVPAGTTDLQGSVFGEAGKAASFVMWDLSRLDGPITLGAGGARLDGSVYAPTADLTVEASPLDGQVVARDLTLLGGEAHAYLFAGSIPCGTVPAESGSLTVTKRVVGDAASVVPAGTAFTVAYSVDGSAGELTLPVDGTATLDDLPLGAEVVLGEPDFPTVEGVEWGAPTWQVDGGTVEPGDDGTVRVEVAAASDVAVTLTNTADRPLEPTPAPTPTTPTTPTDPTDPTVPTTPDVPGAPDAPGAPVDGGTGGLATTGVQAAGVAIAALLLVALGTGVLVLRRRRGA</sequence>
<gene>
    <name evidence="6" type="ORF">Ccel01_20330</name>
    <name evidence="7" type="ORF">FOG94_00560</name>
</gene>
<dbReference type="AlphaFoldDB" id="A0AAV5P8C5"/>
<dbReference type="NCBIfam" id="TIGR04215">
    <property type="entry name" value="choice_anch_A"/>
    <property type="match status" value="1"/>
</dbReference>
<evidence type="ECO:0000256" key="1">
    <source>
        <dbReference type="SAM" id="MobiDB-lite"/>
    </source>
</evidence>
<evidence type="ECO:0000313" key="6">
    <source>
        <dbReference type="EMBL" id="GLY57431.1"/>
    </source>
</evidence>
<evidence type="ECO:0000313" key="8">
    <source>
        <dbReference type="Proteomes" id="UP000319068"/>
    </source>
</evidence>
<keyword evidence="3" id="KW-0732">Signal</keyword>
<protein>
    <submittedName>
        <fullName evidence="7">Choice-of-anchor A family protein</fullName>
    </submittedName>
</protein>
<feature type="domain" description="Choice-of-anchor A" evidence="5">
    <location>
        <begin position="48"/>
        <end position="354"/>
    </location>
</feature>
<evidence type="ECO:0000256" key="2">
    <source>
        <dbReference type="SAM" id="Phobius"/>
    </source>
</evidence>
<keyword evidence="2" id="KW-0472">Membrane</keyword>
<feature type="compositionally biased region" description="Low complexity" evidence="1">
    <location>
        <begin position="495"/>
        <end position="521"/>
    </location>
</feature>
<feature type="transmembrane region" description="Helical" evidence="2">
    <location>
        <begin position="536"/>
        <end position="556"/>
    </location>
</feature>
<keyword evidence="8" id="KW-1185">Reference proteome</keyword>
<evidence type="ECO:0000313" key="7">
    <source>
        <dbReference type="EMBL" id="QDP73842.1"/>
    </source>
</evidence>
<dbReference type="EMBL" id="CP041694">
    <property type="protein sequence ID" value="QDP73842.1"/>
    <property type="molecule type" value="Genomic_DNA"/>
</dbReference>
<dbReference type="InterPro" id="IPR026588">
    <property type="entry name" value="Choice_anch_A"/>
</dbReference>
<evidence type="ECO:0000313" key="9">
    <source>
        <dbReference type="Proteomes" id="UP001165168"/>
    </source>
</evidence>
<dbReference type="Pfam" id="PF19407">
    <property type="entry name" value="DUF5979"/>
    <property type="match status" value="1"/>
</dbReference>
<feature type="domain" description="DUF5979" evidence="4">
    <location>
        <begin position="374"/>
        <end position="478"/>
    </location>
</feature>
<feature type="signal peptide" evidence="3">
    <location>
        <begin position="1"/>
        <end position="41"/>
    </location>
</feature>
<evidence type="ECO:0000256" key="3">
    <source>
        <dbReference type="SAM" id="SignalP"/>
    </source>
</evidence>
<evidence type="ECO:0000259" key="4">
    <source>
        <dbReference type="Pfam" id="PF19407"/>
    </source>
</evidence>
<organism evidence="6 9">
    <name type="scientific">Cellulosimicrobium cellulans</name>
    <name type="common">Arthrobacter luteus</name>
    <dbReference type="NCBI Taxonomy" id="1710"/>
    <lineage>
        <taxon>Bacteria</taxon>
        <taxon>Bacillati</taxon>
        <taxon>Actinomycetota</taxon>
        <taxon>Actinomycetes</taxon>
        <taxon>Micrococcales</taxon>
        <taxon>Promicromonosporaceae</taxon>
        <taxon>Cellulosimicrobium</taxon>
    </lineage>
</organism>
<dbReference type="Proteomes" id="UP001165168">
    <property type="component" value="Unassembled WGS sequence"/>
</dbReference>
<dbReference type="Pfam" id="PF20597">
    <property type="entry name" value="pAdhesive_15"/>
    <property type="match status" value="1"/>
</dbReference>
<feature type="chain" id="PRO_5043484373" evidence="3">
    <location>
        <begin position="42"/>
        <end position="562"/>
    </location>
</feature>
<name>A0AAV5P8C5_CELCE</name>
<accession>A0AAV5P8C5</accession>
<evidence type="ECO:0000259" key="5">
    <source>
        <dbReference type="Pfam" id="PF20597"/>
    </source>
</evidence>
<reference evidence="6" key="2">
    <citation type="submission" date="2023-03" db="EMBL/GenBank/DDBJ databases">
        <title>Cellulosimicrobium cellulans NBRC 103059.</title>
        <authorList>
            <person name="Ichikawa N."/>
            <person name="Sato H."/>
            <person name="Tonouchi N."/>
        </authorList>
    </citation>
    <scope>NUCLEOTIDE SEQUENCE</scope>
    <source>
        <strain evidence="6">NBRC 103059</strain>
    </source>
</reference>
<feature type="compositionally biased region" description="Pro residues" evidence="1">
    <location>
        <begin position="484"/>
        <end position="494"/>
    </location>
</feature>
<keyword evidence="2" id="KW-0812">Transmembrane</keyword>
<dbReference type="Proteomes" id="UP000319068">
    <property type="component" value="Chromosome"/>
</dbReference>
<keyword evidence="2" id="KW-1133">Transmembrane helix</keyword>
<dbReference type="RefSeq" id="WP_137280850.1">
    <property type="nucleotide sequence ID" value="NZ_BSTG01000002.1"/>
</dbReference>
<proteinExistence type="predicted"/>
<dbReference type="InterPro" id="IPR046022">
    <property type="entry name" value="DUF5979"/>
</dbReference>
<reference evidence="7 8" key="1">
    <citation type="submission" date="2019-07" db="EMBL/GenBank/DDBJ databases">
        <title>Complete Genome Sequence and Methylome Analysis of Arthrobacter luteus NEB113.</title>
        <authorList>
            <person name="Fomenkov A."/>
            <person name="Anton B.P."/>
            <person name="Vincze T."/>
            <person name="Roberts R.J."/>
        </authorList>
    </citation>
    <scope>NUCLEOTIDE SEQUENCE [LARGE SCALE GENOMIC DNA]</scope>
    <source>
        <strain evidence="7 8">NEB113</strain>
    </source>
</reference>